<evidence type="ECO:0000313" key="2">
    <source>
        <dbReference type="Proteomes" id="UP000001312"/>
    </source>
</evidence>
<accession>A7EVP2</accession>
<keyword evidence="2" id="KW-1185">Reference proteome</keyword>
<gene>
    <name evidence="1" type="ORF">SS1G_09401</name>
</gene>
<proteinExistence type="predicted"/>
<dbReference type="Proteomes" id="UP000001312">
    <property type="component" value="Unassembled WGS sequence"/>
</dbReference>
<dbReference type="EMBL" id="CH476633">
    <property type="protein sequence ID" value="EDN93534.1"/>
    <property type="molecule type" value="Genomic_DNA"/>
</dbReference>
<protein>
    <submittedName>
        <fullName evidence="1">Uncharacterized protein</fullName>
    </submittedName>
</protein>
<dbReference type="AlphaFoldDB" id="A7EVP2"/>
<dbReference type="KEGG" id="ssl:SS1G_09401"/>
<dbReference type="HOGENOM" id="CLU_691100_0_0_1"/>
<dbReference type="GeneID" id="5485901"/>
<organism evidence="1 2">
    <name type="scientific">Sclerotinia sclerotiorum (strain ATCC 18683 / 1980 / Ss-1)</name>
    <name type="common">White mold</name>
    <name type="synonym">Whetzelinia sclerotiorum</name>
    <dbReference type="NCBI Taxonomy" id="665079"/>
    <lineage>
        <taxon>Eukaryota</taxon>
        <taxon>Fungi</taxon>
        <taxon>Dikarya</taxon>
        <taxon>Ascomycota</taxon>
        <taxon>Pezizomycotina</taxon>
        <taxon>Leotiomycetes</taxon>
        <taxon>Helotiales</taxon>
        <taxon>Sclerotiniaceae</taxon>
        <taxon>Sclerotinia</taxon>
    </lineage>
</organism>
<dbReference type="GO" id="GO:0003677">
    <property type="term" value="F:DNA binding"/>
    <property type="evidence" value="ECO:0000318"/>
    <property type="project" value="GO_Central"/>
</dbReference>
<dbReference type="InParanoid" id="A7EVP2"/>
<name>A7EVP2_SCLS1</name>
<reference evidence="2" key="1">
    <citation type="journal article" date="2011" name="PLoS Genet.">
        <title>Genomic analysis of the necrotrophic fungal pathogens Sclerotinia sclerotiorum and Botrytis cinerea.</title>
        <authorList>
            <person name="Amselem J."/>
            <person name="Cuomo C.A."/>
            <person name="van Kan J.A."/>
            <person name="Viaud M."/>
            <person name="Benito E.P."/>
            <person name="Couloux A."/>
            <person name="Coutinho P.M."/>
            <person name="de Vries R.P."/>
            <person name="Dyer P.S."/>
            <person name="Fillinger S."/>
            <person name="Fournier E."/>
            <person name="Gout L."/>
            <person name="Hahn M."/>
            <person name="Kohn L."/>
            <person name="Lapalu N."/>
            <person name="Plummer K.M."/>
            <person name="Pradier J.M."/>
            <person name="Quevillon E."/>
            <person name="Sharon A."/>
            <person name="Simon A."/>
            <person name="ten Have A."/>
            <person name="Tudzynski B."/>
            <person name="Tudzynski P."/>
            <person name="Wincker P."/>
            <person name="Andrew M."/>
            <person name="Anthouard V."/>
            <person name="Beever R.E."/>
            <person name="Beffa R."/>
            <person name="Benoit I."/>
            <person name="Bouzid O."/>
            <person name="Brault B."/>
            <person name="Chen Z."/>
            <person name="Choquer M."/>
            <person name="Collemare J."/>
            <person name="Cotton P."/>
            <person name="Danchin E.G."/>
            <person name="Da Silva C."/>
            <person name="Gautier A."/>
            <person name="Giraud C."/>
            <person name="Giraud T."/>
            <person name="Gonzalez C."/>
            <person name="Grossetete S."/>
            <person name="Guldener U."/>
            <person name="Henrissat B."/>
            <person name="Howlett B.J."/>
            <person name="Kodira C."/>
            <person name="Kretschmer M."/>
            <person name="Lappartient A."/>
            <person name="Leroch M."/>
            <person name="Levis C."/>
            <person name="Mauceli E."/>
            <person name="Neuveglise C."/>
            <person name="Oeser B."/>
            <person name="Pearson M."/>
            <person name="Poulain J."/>
            <person name="Poussereau N."/>
            <person name="Quesneville H."/>
            <person name="Rascle C."/>
            <person name="Schumacher J."/>
            <person name="Segurens B."/>
            <person name="Sexton A."/>
            <person name="Silva E."/>
            <person name="Sirven C."/>
            <person name="Soanes D.M."/>
            <person name="Talbot N.J."/>
            <person name="Templeton M."/>
            <person name="Yandava C."/>
            <person name="Yarden O."/>
            <person name="Zeng Q."/>
            <person name="Rollins J.A."/>
            <person name="Lebrun M.H."/>
            <person name="Dickman M."/>
        </authorList>
    </citation>
    <scope>NUCLEOTIDE SEQUENCE [LARGE SCALE GENOMIC DNA]</scope>
    <source>
        <strain evidence="2">ATCC 18683 / 1980 / Ss-1</strain>
    </source>
</reference>
<evidence type="ECO:0000313" key="1">
    <source>
        <dbReference type="EMBL" id="EDN93534.1"/>
    </source>
</evidence>
<sequence length="399" mass="45093">MHSNHLTQSFDIGCFSVLKRSYNSQIDGFIKNIKAGFRGTGLILFNPEAVLSKLDIRIHTSIPPSFNIDPWISQTLHNPTEALSQSTLVKSRISHHQSSSSTPIFETILALTKGTKRLTYKNTLLNAENRTFRKANKALSKRRHAKKIQLHQGGVLTGQEALDILSQQEVDVQIQRDERQKRGILMGKHLLVDVVVHVGELVTIQELVKIRSLPEIVSCTSQDELLRLGKGILDAIGTLMLFEKSFIFFSISTIGVGYNVPCDAYAKFVVDLLLQNKIRKSISLYFRPEFIDSVTKAADLDEGNFGKETLDLALLNKYYEILRDVDDEDEDAKRFATFKLRNLSKETSWKAASARRTLNEKKLKNKTKKSMYKIKGSLREASKILDSDIFASTGSKRYL</sequence>
<dbReference type="RefSeq" id="XP_001589679.1">
    <property type="nucleotide sequence ID" value="XM_001589629.1"/>
</dbReference>
<dbReference type="GO" id="GO:0005634">
    <property type="term" value="C:nucleus"/>
    <property type="evidence" value="ECO:0000318"/>
    <property type="project" value="GO_Central"/>
</dbReference>